<dbReference type="Pfam" id="PF18932">
    <property type="entry name" value="DUF5681"/>
    <property type="match status" value="1"/>
</dbReference>
<dbReference type="Proteomes" id="UP001597108">
    <property type="component" value="Unassembled WGS sequence"/>
</dbReference>
<dbReference type="InterPro" id="IPR043736">
    <property type="entry name" value="DUF5681"/>
</dbReference>
<feature type="domain" description="DUF5681" evidence="2">
    <location>
        <begin position="17"/>
        <end position="88"/>
    </location>
</feature>
<organism evidence="3 4">
    <name type="scientific">Tropicimonas aquimaris</name>
    <dbReference type="NCBI Taxonomy" id="914152"/>
    <lineage>
        <taxon>Bacteria</taxon>
        <taxon>Pseudomonadati</taxon>
        <taxon>Pseudomonadota</taxon>
        <taxon>Alphaproteobacteria</taxon>
        <taxon>Rhodobacterales</taxon>
        <taxon>Roseobacteraceae</taxon>
        <taxon>Tropicimonas</taxon>
    </lineage>
</organism>
<sequence length="143" mass="15571">MSEPEKNYEVGYGRPPKRTQFKKGQSGNPKGRPKGAKGFNASLQRELETKVTVREGNREVKISKAEAAAKRLVATALKGDMKALTMLARFDADLSGRLDADAAGTALSDTAEQVDYDILRHFFAEEDGDDATTEDEEGVDDCS</sequence>
<gene>
    <name evidence="3" type="ORF">ACFQ2S_09765</name>
</gene>
<feature type="region of interest" description="Disordered" evidence="1">
    <location>
        <begin position="1"/>
        <end position="45"/>
    </location>
</feature>
<evidence type="ECO:0000313" key="3">
    <source>
        <dbReference type="EMBL" id="MFD0979939.1"/>
    </source>
</evidence>
<proteinExistence type="predicted"/>
<comment type="caution">
    <text evidence="3">The sequence shown here is derived from an EMBL/GenBank/DDBJ whole genome shotgun (WGS) entry which is preliminary data.</text>
</comment>
<protein>
    <submittedName>
        <fullName evidence="3">DUF5681 domain-containing protein</fullName>
    </submittedName>
</protein>
<accession>A0ABW3IPM3</accession>
<evidence type="ECO:0000313" key="4">
    <source>
        <dbReference type="Proteomes" id="UP001597108"/>
    </source>
</evidence>
<dbReference type="RefSeq" id="WP_386074262.1">
    <property type="nucleotide sequence ID" value="NZ_JBHTJT010000008.1"/>
</dbReference>
<keyword evidence="4" id="KW-1185">Reference proteome</keyword>
<evidence type="ECO:0000259" key="2">
    <source>
        <dbReference type="Pfam" id="PF18932"/>
    </source>
</evidence>
<name>A0ABW3IPM3_9RHOB</name>
<evidence type="ECO:0000256" key="1">
    <source>
        <dbReference type="SAM" id="MobiDB-lite"/>
    </source>
</evidence>
<dbReference type="EMBL" id="JBHTJT010000008">
    <property type="protein sequence ID" value="MFD0979939.1"/>
    <property type="molecule type" value="Genomic_DNA"/>
</dbReference>
<reference evidence="4" key="1">
    <citation type="journal article" date="2019" name="Int. J. Syst. Evol. Microbiol.">
        <title>The Global Catalogue of Microorganisms (GCM) 10K type strain sequencing project: providing services to taxonomists for standard genome sequencing and annotation.</title>
        <authorList>
            <consortium name="The Broad Institute Genomics Platform"/>
            <consortium name="The Broad Institute Genome Sequencing Center for Infectious Disease"/>
            <person name="Wu L."/>
            <person name="Ma J."/>
        </authorList>
    </citation>
    <scope>NUCLEOTIDE SEQUENCE [LARGE SCALE GENOMIC DNA]</scope>
    <source>
        <strain evidence="4">CCUG 60524</strain>
    </source>
</reference>